<dbReference type="FunFam" id="1.10.510.10:FF:001023">
    <property type="entry name" value="Os07g0541700 protein"/>
    <property type="match status" value="1"/>
</dbReference>
<evidence type="ECO:0000256" key="2">
    <source>
        <dbReference type="ARBA" id="ARBA00022527"/>
    </source>
</evidence>
<dbReference type="InterPro" id="IPR011009">
    <property type="entry name" value="Kinase-like_dom_sf"/>
</dbReference>
<keyword evidence="5" id="KW-0418">Kinase</keyword>
<dbReference type="CDD" id="cd14066">
    <property type="entry name" value="STKc_IRAK"/>
    <property type="match status" value="1"/>
</dbReference>
<keyword evidence="4" id="KW-0547">Nucleotide-binding</keyword>
<dbReference type="SUPFAM" id="SSF56112">
    <property type="entry name" value="Protein kinase-like (PK-like)"/>
    <property type="match status" value="1"/>
</dbReference>
<dbReference type="Pfam" id="PF00069">
    <property type="entry name" value="Pkinase"/>
    <property type="match status" value="1"/>
</dbReference>
<feature type="region of interest" description="Disordered" evidence="9">
    <location>
        <begin position="700"/>
        <end position="721"/>
    </location>
</feature>
<accession>A0AAV1EA89</accession>
<dbReference type="PANTHER" id="PTHR47989">
    <property type="entry name" value="OS01G0750732 PROTEIN"/>
    <property type="match status" value="1"/>
</dbReference>
<evidence type="ECO:0000256" key="7">
    <source>
        <dbReference type="ARBA" id="ARBA00047899"/>
    </source>
</evidence>
<evidence type="ECO:0000256" key="6">
    <source>
        <dbReference type="ARBA" id="ARBA00022840"/>
    </source>
</evidence>
<evidence type="ECO:0000256" key="9">
    <source>
        <dbReference type="SAM" id="MobiDB-lite"/>
    </source>
</evidence>
<comment type="catalytic activity">
    <reaction evidence="8">
        <text>L-seryl-[protein] + ATP = O-phospho-L-seryl-[protein] + ADP + H(+)</text>
        <dbReference type="Rhea" id="RHEA:17989"/>
        <dbReference type="Rhea" id="RHEA-COMP:9863"/>
        <dbReference type="Rhea" id="RHEA-COMP:11604"/>
        <dbReference type="ChEBI" id="CHEBI:15378"/>
        <dbReference type="ChEBI" id="CHEBI:29999"/>
        <dbReference type="ChEBI" id="CHEBI:30616"/>
        <dbReference type="ChEBI" id="CHEBI:83421"/>
        <dbReference type="ChEBI" id="CHEBI:456216"/>
        <dbReference type="EC" id="2.7.11.1"/>
    </reaction>
</comment>
<organism evidence="11 12">
    <name type="scientific">Oldenlandia corymbosa var. corymbosa</name>
    <dbReference type="NCBI Taxonomy" id="529605"/>
    <lineage>
        <taxon>Eukaryota</taxon>
        <taxon>Viridiplantae</taxon>
        <taxon>Streptophyta</taxon>
        <taxon>Embryophyta</taxon>
        <taxon>Tracheophyta</taxon>
        <taxon>Spermatophyta</taxon>
        <taxon>Magnoliopsida</taxon>
        <taxon>eudicotyledons</taxon>
        <taxon>Gunneridae</taxon>
        <taxon>Pentapetalae</taxon>
        <taxon>asterids</taxon>
        <taxon>lamiids</taxon>
        <taxon>Gentianales</taxon>
        <taxon>Rubiaceae</taxon>
        <taxon>Rubioideae</taxon>
        <taxon>Spermacoceae</taxon>
        <taxon>Hedyotis-Oldenlandia complex</taxon>
        <taxon>Oldenlandia</taxon>
    </lineage>
</organism>
<feature type="compositionally biased region" description="Low complexity" evidence="9">
    <location>
        <begin position="199"/>
        <end position="213"/>
    </location>
</feature>
<name>A0AAV1EA89_OLDCO</name>
<evidence type="ECO:0000256" key="8">
    <source>
        <dbReference type="ARBA" id="ARBA00048679"/>
    </source>
</evidence>
<dbReference type="Proteomes" id="UP001161247">
    <property type="component" value="Chromosome 8"/>
</dbReference>
<dbReference type="SMART" id="SM00219">
    <property type="entry name" value="TyrKc"/>
    <property type="match status" value="1"/>
</dbReference>
<dbReference type="InterPro" id="IPR000719">
    <property type="entry name" value="Prot_kinase_dom"/>
</dbReference>
<reference evidence="11" key="1">
    <citation type="submission" date="2023-03" db="EMBL/GenBank/DDBJ databases">
        <authorList>
            <person name="Julca I."/>
        </authorList>
    </citation>
    <scope>NUCLEOTIDE SEQUENCE</scope>
</reference>
<dbReference type="GO" id="GO:0005524">
    <property type="term" value="F:ATP binding"/>
    <property type="evidence" value="ECO:0007669"/>
    <property type="project" value="UniProtKB-KW"/>
</dbReference>
<proteinExistence type="predicted"/>
<dbReference type="InterPro" id="IPR020635">
    <property type="entry name" value="Tyr_kinase_cat_dom"/>
</dbReference>
<dbReference type="Gene3D" id="1.10.510.10">
    <property type="entry name" value="Transferase(Phosphotransferase) domain 1"/>
    <property type="match status" value="1"/>
</dbReference>
<dbReference type="Gene3D" id="3.30.200.20">
    <property type="entry name" value="Phosphorylase Kinase, domain 1"/>
    <property type="match status" value="1"/>
</dbReference>
<evidence type="ECO:0000256" key="5">
    <source>
        <dbReference type="ARBA" id="ARBA00022777"/>
    </source>
</evidence>
<dbReference type="PROSITE" id="PS00109">
    <property type="entry name" value="PROTEIN_KINASE_TYR"/>
    <property type="match status" value="1"/>
</dbReference>
<dbReference type="GO" id="GO:0004674">
    <property type="term" value="F:protein serine/threonine kinase activity"/>
    <property type="evidence" value="ECO:0007669"/>
    <property type="project" value="UniProtKB-KW"/>
</dbReference>
<evidence type="ECO:0000313" key="12">
    <source>
        <dbReference type="Proteomes" id="UP001161247"/>
    </source>
</evidence>
<comment type="catalytic activity">
    <reaction evidence="7">
        <text>L-threonyl-[protein] + ATP = O-phospho-L-threonyl-[protein] + ADP + H(+)</text>
        <dbReference type="Rhea" id="RHEA:46608"/>
        <dbReference type="Rhea" id="RHEA-COMP:11060"/>
        <dbReference type="Rhea" id="RHEA-COMP:11605"/>
        <dbReference type="ChEBI" id="CHEBI:15378"/>
        <dbReference type="ChEBI" id="CHEBI:30013"/>
        <dbReference type="ChEBI" id="CHEBI:30616"/>
        <dbReference type="ChEBI" id="CHEBI:61977"/>
        <dbReference type="ChEBI" id="CHEBI:456216"/>
        <dbReference type="EC" id="2.7.11.1"/>
    </reaction>
</comment>
<dbReference type="EMBL" id="OX459125">
    <property type="protein sequence ID" value="CAI9116628.1"/>
    <property type="molecule type" value="Genomic_DNA"/>
</dbReference>
<evidence type="ECO:0000259" key="10">
    <source>
        <dbReference type="PROSITE" id="PS50011"/>
    </source>
</evidence>
<evidence type="ECO:0000313" key="11">
    <source>
        <dbReference type="EMBL" id="CAI9116628.1"/>
    </source>
</evidence>
<keyword evidence="2" id="KW-0723">Serine/threonine-protein kinase</keyword>
<keyword evidence="3" id="KW-0808">Transferase</keyword>
<dbReference type="FunFam" id="3.30.200.20:FF:000162">
    <property type="entry name" value="Adenine nucleotide alpha hydrolase-like domain kinase"/>
    <property type="match status" value="1"/>
</dbReference>
<dbReference type="InterPro" id="IPR008266">
    <property type="entry name" value="Tyr_kinase_AS"/>
</dbReference>
<dbReference type="AlphaFoldDB" id="A0AAV1EA89"/>
<keyword evidence="6" id="KW-0067">ATP-binding</keyword>
<dbReference type="GO" id="GO:0004713">
    <property type="term" value="F:protein tyrosine kinase activity"/>
    <property type="evidence" value="ECO:0007669"/>
    <property type="project" value="InterPro"/>
</dbReference>
<keyword evidence="12" id="KW-1185">Reference proteome</keyword>
<dbReference type="PROSITE" id="PS50011">
    <property type="entry name" value="PROTEIN_KINASE_DOM"/>
    <property type="match status" value="1"/>
</dbReference>
<evidence type="ECO:0000256" key="3">
    <source>
        <dbReference type="ARBA" id="ARBA00022679"/>
    </source>
</evidence>
<evidence type="ECO:0000256" key="1">
    <source>
        <dbReference type="ARBA" id="ARBA00012513"/>
    </source>
</evidence>
<feature type="domain" description="Protein kinase" evidence="10">
    <location>
        <begin position="398"/>
        <end position="684"/>
    </location>
</feature>
<evidence type="ECO:0000256" key="4">
    <source>
        <dbReference type="ARBA" id="ARBA00022741"/>
    </source>
</evidence>
<protein>
    <recommendedName>
        <fullName evidence="1">non-specific serine/threonine protein kinase</fullName>
        <ecNumber evidence="1">2.7.11.1</ecNumber>
    </recommendedName>
</protein>
<dbReference type="EC" id="2.7.11.1" evidence="1"/>
<gene>
    <name evidence="11" type="ORF">OLC1_LOCUS22877</name>
</gene>
<feature type="region of interest" description="Disordered" evidence="9">
    <location>
        <begin position="191"/>
        <end position="221"/>
    </location>
</feature>
<sequence length="721" mass="80949">MLLSEMETTNRNTEKNNRSTKVIVAVKAEKVIPRTALAWALTHVVQPGDSVILLAVYPEAKPGRMRFWGFPRIKGDNRADVPPDRIGQISESCSQMVLQFNNQLDVRVRIKVVSASPTGAVAAEAKKNTAKWVILDKKLKLERKHCMAGLQCNIVTMKGSQPKVLRLNLEWSDETQTPFYSAAASPVEVKMQGQRMRHSTPASSPESPSTSNTRTHGEITVFSPDTEASSFLVYQRNPLYEKLYTGKHSPIYDQSGFHNSLPSPDSAGERIISLSMSSKILGSDDKRMLWIPQNQKNNENVRETVGWQNSLKNTLSTTRTGLHKQMPQELSMMALGVGYRKNSNRDFDSSSIREAVSLCRSSSTPPPLCSKCQKKSPAFGKPPREFLYEELVEVTEGFSHKNLVAEGGFGLVYKGVLRDGLVVAIKQLKYLRSQGDADFCREVRVLSCAQHRNVVPLIGFCFDQHKRFLVYEYICNGSLDLHLHGSKDRPLEWDLRLKIAIGTARGLRYLHEDCRVGCIIHRDLRPHNILLTHDFEPLVADFGLARLYNEWELCDEEQVVGTIGYLAPEYFSGAKVTEKVDIYSFGLVLLELITGQKNNPLQYHNDQYLLLEKFYLLEAIEQSRLLSDRQKFLDPGLSDYELQNLPYELQAMCHAASLCLQKDPDLRPPMSKVLRILEGGGTMIPMALDGASIGSRSGHFKAPVPGKTTVSSTKHSRRLSL</sequence>
<dbReference type="PANTHER" id="PTHR47989:SF14">
    <property type="entry name" value="INACTIVE PROTEIN KINASE SELMODRAFT_444075"/>
    <property type="match status" value="1"/>
</dbReference>